<feature type="transmembrane region" description="Helical" evidence="1">
    <location>
        <begin position="19"/>
        <end position="39"/>
    </location>
</feature>
<reference evidence="2 3" key="1">
    <citation type="submission" date="2023-07" db="EMBL/GenBank/DDBJ databases">
        <title>Sorghum-associated microbial communities from plants grown in Nebraska, USA.</title>
        <authorList>
            <person name="Schachtman D."/>
        </authorList>
    </citation>
    <scope>NUCLEOTIDE SEQUENCE [LARGE SCALE GENOMIC DNA]</scope>
    <source>
        <strain evidence="2 3">CC49</strain>
    </source>
</reference>
<evidence type="ECO:0000313" key="3">
    <source>
        <dbReference type="Proteomes" id="UP001244623"/>
    </source>
</evidence>
<gene>
    <name evidence="2" type="ORF">J2X94_001073</name>
</gene>
<keyword evidence="3" id="KW-1185">Reference proteome</keyword>
<keyword evidence="1" id="KW-0472">Membrane</keyword>
<protein>
    <submittedName>
        <fullName evidence="2">Uncharacterized protein</fullName>
    </submittedName>
</protein>
<proteinExistence type="predicted"/>
<accession>A0ABT9T655</accession>
<keyword evidence="1" id="KW-1133">Transmembrane helix</keyword>
<dbReference type="EMBL" id="JAUSSJ010000001">
    <property type="protein sequence ID" value="MDQ0018945.1"/>
    <property type="molecule type" value="Genomic_DNA"/>
</dbReference>
<comment type="caution">
    <text evidence="2">The sequence shown here is derived from an EMBL/GenBank/DDBJ whole genome shotgun (WGS) entry which is preliminary data.</text>
</comment>
<dbReference type="Proteomes" id="UP001244623">
    <property type="component" value="Unassembled WGS sequence"/>
</dbReference>
<evidence type="ECO:0000313" key="2">
    <source>
        <dbReference type="EMBL" id="MDQ0018945.1"/>
    </source>
</evidence>
<evidence type="ECO:0000256" key="1">
    <source>
        <dbReference type="SAM" id="Phobius"/>
    </source>
</evidence>
<organism evidence="2 3">
    <name type="scientific">[Curtobacterium] plantarum</name>
    <dbReference type="NCBI Taxonomy" id="221276"/>
    <lineage>
        <taxon>Bacteria</taxon>
        <taxon>Pseudomonadati</taxon>
        <taxon>Pseudomonadota</taxon>
        <taxon>Gammaproteobacteria</taxon>
        <taxon>Enterobacterales</taxon>
        <taxon>Erwiniaceae</taxon>
        <taxon>Pantoea</taxon>
    </lineage>
</organism>
<name>A0ABT9T655_9GAMM</name>
<keyword evidence="1" id="KW-0812">Transmembrane</keyword>
<sequence>MMMIIDESDAEGRRQCVPITPFCNVLALTGLCSAGMIFMERNLHHLQRLNSFDLHDLIVEVSIV</sequence>